<dbReference type="InterPro" id="IPR037667">
    <property type="entry name" value="FMC1_homologue"/>
</dbReference>
<keyword evidence="3" id="KW-1185">Reference proteome</keyword>
<reference evidence="4" key="1">
    <citation type="submission" date="2016-11" db="UniProtKB">
        <authorList>
            <consortium name="WormBaseParasite"/>
        </authorList>
    </citation>
    <scope>IDENTIFICATION</scope>
</reference>
<dbReference type="GO" id="GO:0005739">
    <property type="term" value="C:mitochondrion"/>
    <property type="evidence" value="ECO:0007669"/>
    <property type="project" value="TreeGrafter"/>
</dbReference>
<dbReference type="WBParaSite" id="Csp11.Scaffold629.g12580.t1">
    <property type="protein sequence ID" value="Csp11.Scaffold629.g12580.t1"/>
    <property type="gene ID" value="Csp11.Scaffold629.g12580"/>
</dbReference>
<evidence type="ECO:0000256" key="1">
    <source>
        <dbReference type="ARBA" id="ARBA00009058"/>
    </source>
</evidence>
<comment type="similarity">
    <text evidence="1">Belongs to the FMC1 family.</text>
</comment>
<protein>
    <recommendedName>
        <fullName evidence="2">Protein FMC1 homolog</fullName>
    </recommendedName>
</protein>
<proteinExistence type="inferred from homology"/>
<evidence type="ECO:0000313" key="4">
    <source>
        <dbReference type="WBParaSite" id="Csp11.Scaffold629.g12580.t1"/>
    </source>
</evidence>
<dbReference type="Proteomes" id="UP000095282">
    <property type="component" value="Unplaced"/>
</dbReference>
<accession>A0A1I7TWT8</accession>
<dbReference type="AlphaFoldDB" id="A0A1I7TWT8"/>
<dbReference type="PANTHER" id="PTHR31716:SF1">
    <property type="entry name" value="PROTEIN FMC1 HOMOLOG"/>
    <property type="match status" value="1"/>
</dbReference>
<dbReference type="PANTHER" id="PTHR31716">
    <property type="entry name" value="PROTEIN FMC1 HOMOLOG"/>
    <property type="match status" value="1"/>
</dbReference>
<evidence type="ECO:0000256" key="2">
    <source>
        <dbReference type="ARBA" id="ARBA00013846"/>
    </source>
</evidence>
<dbReference type="STRING" id="1561998.A0A1I7TWT8"/>
<organism evidence="3 4">
    <name type="scientific">Caenorhabditis tropicalis</name>
    <dbReference type="NCBI Taxonomy" id="1561998"/>
    <lineage>
        <taxon>Eukaryota</taxon>
        <taxon>Metazoa</taxon>
        <taxon>Ecdysozoa</taxon>
        <taxon>Nematoda</taxon>
        <taxon>Chromadorea</taxon>
        <taxon>Rhabditida</taxon>
        <taxon>Rhabditina</taxon>
        <taxon>Rhabditomorpha</taxon>
        <taxon>Rhabditoidea</taxon>
        <taxon>Rhabditidae</taxon>
        <taxon>Peloderinae</taxon>
        <taxon>Caenorhabditis</taxon>
    </lineage>
</organism>
<evidence type="ECO:0000313" key="3">
    <source>
        <dbReference type="Proteomes" id="UP000095282"/>
    </source>
</evidence>
<sequence>MAEAARKGLSTLNTIKTIISELKKVDKTFTPASAQYKFLMEQSRADQVTTRRYSKAENESESVAKLYLAYVQGTRRLNELQEKYKGGEKTVEESARLVGLKLPERKY</sequence>
<dbReference type="eggNOG" id="KOG2359">
    <property type="taxonomic scope" value="Eukaryota"/>
</dbReference>
<name>A0A1I7TWT8_9PELO</name>